<evidence type="ECO:0000256" key="5">
    <source>
        <dbReference type="ARBA" id="ARBA00022989"/>
    </source>
</evidence>
<proteinExistence type="inferred from homology"/>
<dbReference type="Pfam" id="PF13677">
    <property type="entry name" value="MotB_plug"/>
    <property type="match status" value="1"/>
</dbReference>
<dbReference type="CDD" id="cd07185">
    <property type="entry name" value="OmpA_C-like"/>
    <property type="match status" value="1"/>
</dbReference>
<dbReference type="RefSeq" id="WP_102627833.1">
    <property type="nucleotide sequence ID" value="NZ_PDOH01000014.1"/>
</dbReference>
<evidence type="ECO:0000256" key="7">
    <source>
        <dbReference type="PROSITE-ProRule" id="PRU00473"/>
    </source>
</evidence>
<evidence type="ECO:0000313" key="11">
    <source>
        <dbReference type="Proteomes" id="UP000235346"/>
    </source>
</evidence>
<evidence type="ECO:0000256" key="2">
    <source>
        <dbReference type="ARBA" id="ARBA00008914"/>
    </source>
</evidence>
<dbReference type="InterPro" id="IPR050330">
    <property type="entry name" value="Bact_OuterMem_StrucFunc"/>
</dbReference>
<dbReference type="GO" id="GO:0005886">
    <property type="term" value="C:plasma membrane"/>
    <property type="evidence" value="ECO:0007669"/>
    <property type="project" value="UniProtKB-SubCell"/>
</dbReference>
<keyword evidence="6 7" id="KW-0472">Membrane</keyword>
<evidence type="ECO:0000313" key="10">
    <source>
        <dbReference type="EMBL" id="PMR69532.1"/>
    </source>
</evidence>
<comment type="similarity">
    <text evidence="2">Belongs to the MotB family.</text>
</comment>
<accession>A0A2N7TMX7</accession>
<protein>
    <submittedName>
        <fullName evidence="10">Flagellar motor protein MotB</fullName>
    </submittedName>
</protein>
<feature type="transmembrane region" description="Helical" evidence="8">
    <location>
        <begin position="24"/>
        <end position="45"/>
    </location>
</feature>
<dbReference type="Gene3D" id="3.30.1330.60">
    <property type="entry name" value="OmpA-like domain"/>
    <property type="match status" value="1"/>
</dbReference>
<dbReference type="OrthoDB" id="9815217at2"/>
<reference evidence="10 11" key="1">
    <citation type="submission" date="2018-01" db="EMBL/GenBank/DDBJ databases">
        <title>Halomonas endophytica sp. nov., isolated from storage liquid in the stems of Populus euphratica.</title>
        <authorList>
            <person name="Chen C."/>
        </authorList>
    </citation>
    <scope>NUCLEOTIDE SEQUENCE [LARGE SCALE GENOMIC DNA]</scope>
    <source>
        <strain evidence="10 11">DSM 26881</strain>
    </source>
</reference>
<dbReference type="Pfam" id="PF00691">
    <property type="entry name" value="OmpA"/>
    <property type="match status" value="1"/>
</dbReference>
<evidence type="ECO:0000256" key="8">
    <source>
        <dbReference type="SAM" id="Phobius"/>
    </source>
</evidence>
<organism evidence="10 11">
    <name type="scientific">Halomonas heilongjiangensis</name>
    <dbReference type="NCBI Taxonomy" id="1387883"/>
    <lineage>
        <taxon>Bacteria</taxon>
        <taxon>Pseudomonadati</taxon>
        <taxon>Pseudomonadota</taxon>
        <taxon>Gammaproteobacteria</taxon>
        <taxon>Oceanospirillales</taxon>
        <taxon>Halomonadaceae</taxon>
        <taxon>Halomonas</taxon>
    </lineage>
</organism>
<sequence length="234" mass="24545">MLDRHARESLLPDAPVGDDGEGWLMSYLDVLTLLITLFVLLLSLAGNGLRVTGSEHGGEATRQVSPLAESAAQAVAGGPGAMAGPTAPGLKPRQDGLQPRFRGLEIEGVSVAEGARGVTLRIDDNLLFASGQAELTAGGREILSGLVVTLADFDGQVSVEGHTDDIPIATVRFPSNWELSTGRAIAVLRYLAEQGVPTTRLRAIGYADTRPLESNASAEGRAANRRVELLLTQG</sequence>
<dbReference type="InterPro" id="IPR025713">
    <property type="entry name" value="MotB-like_N_dom"/>
</dbReference>
<gene>
    <name evidence="10" type="ORF">C1H66_10470</name>
</gene>
<dbReference type="InterPro" id="IPR006665">
    <property type="entry name" value="OmpA-like"/>
</dbReference>
<dbReference type="AlphaFoldDB" id="A0A2N7TMX7"/>
<keyword evidence="10" id="KW-0969">Cilium</keyword>
<keyword evidence="3" id="KW-1003">Cell membrane</keyword>
<dbReference type="PANTHER" id="PTHR30329">
    <property type="entry name" value="STATOR ELEMENT OF FLAGELLAR MOTOR COMPLEX"/>
    <property type="match status" value="1"/>
</dbReference>
<comment type="caution">
    <text evidence="10">The sequence shown here is derived from an EMBL/GenBank/DDBJ whole genome shotgun (WGS) entry which is preliminary data.</text>
</comment>
<feature type="domain" description="OmpA-like" evidence="9">
    <location>
        <begin position="115"/>
        <end position="234"/>
    </location>
</feature>
<dbReference type="Proteomes" id="UP000235346">
    <property type="component" value="Unassembled WGS sequence"/>
</dbReference>
<dbReference type="InterPro" id="IPR036737">
    <property type="entry name" value="OmpA-like_sf"/>
</dbReference>
<evidence type="ECO:0000256" key="6">
    <source>
        <dbReference type="ARBA" id="ARBA00023136"/>
    </source>
</evidence>
<evidence type="ECO:0000256" key="3">
    <source>
        <dbReference type="ARBA" id="ARBA00022475"/>
    </source>
</evidence>
<dbReference type="EMBL" id="PNRE01000046">
    <property type="protein sequence ID" value="PMR69532.1"/>
    <property type="molecule type" value="Genomic_DNA"/>
</dbReference>
<dbReference type="SUPFAM" id="SSF103088">
    <property type="entry name" value="OmpA-like"/>
    <property type="match status" value="1"/>
</dbReference>
<keyword evidence="10" id="KW-0966">Cell projection</keyword>
<keyword evidence="10" id="KW-0282">Flagellum</keyword>
<evidence type="ECO:0000259" key="9">
    <source>
        <dbReference type="PROSITE" id="PS51123"/>
    </source>
</evidence>
<name>A0A2N7TMX7_9GAMM</name>
<dbReference type="PANTHER" id="PTHR30329:SF21">
    <property type="entry name" value="LIPOPROTEIN YIAD-RELATED"/>
    <property type="match status" value="1"/>
</dbReference>
<keyword evidence="11" id="KW-1185">Reference proteome</keyword>
<dbReference type="PROSITE" id="PS51123">
    <property type="entry name" value="OMPA_2"/>
    <property type="match status" value="1"/>
</dbReference>
<comment type="subcellular location">
    <subcellularLocation>
        <location evidence="1">Cell membrane</location>
        <topology evidence="1">Single-pass membrane protein</topology>
    </subcellularLocation>
</comment>
<keyword evidence="4 8" id="KW-0812">Transmembrane</keyword>
<evidence type="ECO:0000256" key="1">
    <source>
        <dbReference type="ARBA" id="ARBA00004162"/>
    </source>
</evidence>
<keyword evidence="5 8" id="KW-1133">Transmembrane helix</keyword>
<evidence type="ECO:0000256" key="4">
    <source>
        <dbReference type="ARBA" id="ARBA00022692"/>
    </source>
</evidence>